<accession>A0ABP9E3Y6</accession>
<evidence type="ECO:0000313" key="1">
    <source>
        <dbReference type="EMBL" id="GAA4862357.1"/>
    </source>
</evidence>
<keyword evidence="2" id="KW-1185">Reference proteome</keyword>
<evidence type="ECO:0000313" key="2">
    <source>
        <dbReference type="Proteomes" id="UP001500457"/>
    </source>
</evidence>
<gene>
    <name evidence="1" type="ORF">GCM10023203_07450</name>
</gene>
<protein>
    <recommendedName>
        <fullName evidence="3">Excreted virulence factor EspC (Type VII ESX diderm)</fullName>
    </recommendedName>
</protein>
<dbReference type="EMBL" id="BAABHQ010000001">
    <property type="protein sequence ID" value="GAA4862357.1"/>
    <property type="molecule type" value="Genomic_DNA"/>
</dbReference>
<proteinExistence type="predicted"/>
<dbReference type="Proteomes" id="UP001500457">
    <property type="component" value="Unassembled WGS sequence"/>
</dbReference>
<sequence>MSAETMHRRLDDASEAVRAANHVRLDETTTAGHAYDVVGTLDELVHRIPHVVEHLAGALRRTDAAGYRDDRGHDPIRALFAVQDELRDARAALDVAGRHLATAHNHLGHLGRVMTED</sequence>
<organism evidence="1 2">
    <name type="scientific">Actinomycetospora straminea</name>
    <dbReference type="NCBI Taxonomy" id="663607"/>
    <lineage>
        <taxon>Bacteria</taxon>
        <taxon>Bacillati</taxon>
        <taxon>Actinomycetota</taxon>
        <taxon>Actinomycetes</taxon>
        <taxon>Pseudonocardiales</taxon>
        <taxon>Pseudonocardiaceae</taxon>
        <taxon>Actinomycetospora</taxon>
    </lineage>
</organism>
<evidence type="ECO:0008006" key="3">
    <source>
        <dbReference type="Google" id="ProtNLM"/>
    </source>
</evidence>
<reference evidence="2" key="1">
    <citation type="journal article" date="2019" name="Int. J. Syst. Evol. Microbiol.">
        <title>The Global Catalogue of Microorganisms (GCM) 10K type strain sequencing project: providing services to taxonomists for standard genome sequencing and annotation.</title>
        <authorList>
            <consortium name="The Broad Institute Genomics Platform"/>
            <consortium name="The Broad Institute Genome Sequencing Center for Infectious Disease"/>
            <person name="Wu L."/>
            <person name="Ma J."/>
        </authorList>
    </citation>
    <scope>NUCLEOTIDE SEQUENCE [LARGE SCALE GENOMIC DNA]</scope>
    <source>
        <strain evidence="2">JCM 17983</strain>
    </source>
</reference>
<comment type="caution">
    <text evidence="1">The sequence shown here is derived from an EMBL/GenBank/DDBJ whole genome shotgun (WGS) entry which is preliminary data.</text>
</comment>
<dbReference type="RefSeq" id="WP_274232733.1">
    <property type="nucleotide sequence ID" value="NZ_BAABHQ010000001.1"/>
</dbReference>
<name>A0ABP9E3Y6_9PSEU</name>